<comment type="caution">
    <text evidence="2">The sequence shown here is derived from an EMBL/GenBank/DDBJ whole genome shotgun (WGS) entry which is preliminary data.</text>
</comment>
<dbReference type="EMBL" id="JAPZBS010000001">
    <property type="protein sequence ID" value="KAJ5389499.1"/>
    <property type="molecule type" value="Genomic_DNA"/>
</dbReference>
<organism evidence="2 3">
    <name type="scientific">Penicillium cataractarum</name>
    <dbReference type="NCBI Taxonomy" id="2100454"/>
    <lineage>
        <taxon>Eukaryota</taxon>
        <taxon>Fungi</taxon>
        <taxon>Dikarya</taxon>
        <taxon>Ascomycota</taxon>
        <taxon>Pezizomycotina</taxon>
        <taxon>Eurotiomycetes</taxon>
        <taxon>Eurotiomycetidae</taxon>
        <taxon>Eurotiales</taxon>
        <taxon>Aspergillaceae</taxon>
        <taxon>Penicillium</taxon>
    </lineage>
</organism>
<sequence>MGDGIGVQFGGTKYLWGNVPAFDILEMASNEGETYAGDLHLLFAASGDLRNVIKTIAHLPSSYDHSLEITINDRDLDIAARNLIFLLVALIVENRDEAIDCIIHLWYSALVRVSDIEILNNQIRPLIQDVCEKVKSKSPKTILGKTWTFGKRNLRIVLQQTSWNRLLSFFDKPVGLTAEMASQIRADNTLAHSRRDYRDRYMTYLTPPNESHSTKPNPTFFQTIDMWPMKDNADPHHGWSLEEVSNTSSGAATADTYGKLFFYIRGVLDSFLDRVSDLRVSFKLLNFDAFDLPDHLDAGSFSRIDVSNISDIGWLGIHRTLYLMVPLLQTPAQNPHATLITLFMNAVDETLTVEDQMQGLTPNSRATKTLLQYLPPTGKPSSTHDPTLIKFSYGRELVGTYDHIFERYMRKFEIRKAGDLLGAMMKENHTIIEKWPYRLKLRPGQPGAQDEFDRRMRDGVSGKERYVEWKRVHQGIL</sequence>
<reference evidence="2" key="2">
    <citation type="journal article" date="2023" name="IMA Fungus">
        <title>Comparative genomic study of the Penicillium genus elucidates a diverse pangenome and 15 lateral gene transfer events.</title>
        <authorList>
            <person name="Petersen C."/>
            <person name="Sorensen T."/>
            <person name="Nielsen M.R."/>
            <person name="Sondergaard T.E."/>
            <person name="Sorensen J.L."/>
            <person name="Fitzpatrick D.A."/>
            <person name="Frisvad J.C."/>
            <person name="Nielsen K.L."/>
        </authorList>
    </citation>
    <scope>NUCLEOTIDE SEQUENCE</scope>
    <source>
        <strain evidence="2">IBT 29864</strain>
    </source>
</reference>
<protein>
    <recommendedName>
        <fullName evidence="1">DUF4470 domain-containing protein</fullName>
    </recommendedName>
</protein>
<dbReference type="Pfam" id="PF14737">
    <property type="entry name" value="DUF4470"/>
    <property type="match status" value="1"/>
</dbReference>
<evidence type="ECO:0000313" key="3">
    <source>
        <dbReference type="Proteomes" id="UP001147782"/>
    </source>
</evidence>
<feature type="domain" description="DUF4470" evidence="1">
    <location>
        <begin position="15"/>
        <end position="111"/>
    </location>
</feature>
<dbReference type="InterPro" id="IPR027974">
    <property type="entry name" value="DUF4470"/>
</dbReference>
<dbReference type="Proteomes" id="UP001147782">
    <property type="component" value="Unassembled WGS sequence"/>
</dbReference>
<reference evidence="2" key="1">
    <citation type="submission" date="2022-11" db="EMBL/GenBank/DDBJ databases">
        <authorList>
            <person name="Petersen C."/>
        </authorList>
    </citation>
    <scope>NUCLEOTIDE SEQUENCE</scope>
    <source>
        <strain evidence="2">IBT 29864</strain>
    </source>
</reference>
<name>A0A9W9VUJ9_9EURO</name>
<accession>A0A9W9VUJ9</accession>
<gene>
    <name evidence="2" type="ORF">N7496_000567</name>
</gene>
<dbReference type="GeneID" id="81432675"/>
<evidence type="ECO:0000259" key="1">
    <source>
        <dbReference type="Pfam" id="PF14737"/>
    </source>
</evidence>
<dbReference type="AlphaFoldDB" id="A0A9W9VUJ9"/>
<keyword evidence="3" id="KW-1185">Reference proteome</keyword>
<evidence type="ECO:0000313" key="2">
    <source>
        <dbReference type="EMBL" id="KAJ5389499.1"/>
    </source>
</evidence>
<dbReference type="OrthoDB" id="5282002at2759"/>
<dbReference type="RefSeq" id="XP_056560227.1">
    <property type="nucleotide sequence ID" value="XM_056693498.1"/>
</dbReference>
<proteinExistence type="predicted"/>